<reference evidence="2" key="2">
    <citation type="submission" date="2020-10" db="UniProtKB">
        <authorList>
            <consortium name="WormBaseParasite"/>
        </authorList>
    </citation>
    <scope>IDENTIFICATION</scope>
</reference>
<keyword evidence="1" id="KW-1185">Reference proteome</keyword>
<dbReference type="Proteomes" id="UP000492821">
    <property type="component" value="Unassembled WGS sequence"/>
</dbReference>
<reference evidence="1" key="1">
    <citation type="journal article" date="2013" name="Genetics">
        <title>The draft genome and transcriptome of Panagrellus redivivus are shaped by the harsh demands of a free-living lifestyle.</title>
        <authorList>
            <person name="Srinivasan J."/>
            <person name="Dillman A.R."/>
            <person name="Macchietto M.G."/>
            <person name="Heikkinen L."/>
            <person name="Lakso M."/>
            <person name="Fracchia K.M."/>
            <person name="Antoshechkin I."/>
            <person name="Mortazavi A."/>
            <person name="Wong G."/>
            <person name="Sternberg P.W."/>
        </authorList>
    </citation>
    <scope>NUCLEOTIDE SEQUENCE [LARGE SCALE GENOMIC DNA]</scope>
    <source>
        <strain evidence="1">MT8872</strain>
    </source>
</reference>
<evidence type="ECO:0000313" key="2">
    <source>
        <dbReference type="WBParaSite" id="Pan_g20616.t1"/>
    </source>
</evidence>
<protein>
    <submittedName>
        <fullName evidence="2">Phage major capsid protein</fullName>
    </submittedName>
</protein>
<sequence length="71" mass="7824">MDVKSALSGFRQMLQWWDETGVDFDDIESGGFVFEDGSRDAAWSGADFDYVGVDGEVGLTDDLNNNHTMAL</sequence>
<name>A0A7E4VGI6_PANRE</name>
<dbReference type="AlphaFoldDB" id="A0A7E4VGI6"/>
<organism evidence="1 2">
    <name type="scientific">Panagrellus redivivus</name>
    <name type="common">Microworm</name>
    <dbReference type="NCBI Taxonomy" id="6233"/>
    <lineage>
        <taxon>Eukaryota</taxon>
        <taxon>Metazoa</taxon>
        <taxon>Ecdysozoa</taxon>
        <taxon>Nematoda</taxon>
        <taxon>Chromadorea</taxon>
        <taxon>Rhabditida</taxon>
        <taxon>Tylenchina</taxon>
        <taxon>Panagrolaimomorpha</taxon>
        <taxon>Panagrolaimoidea</taxon>
        <taxon>Panagrolaimidae</taxon>
        <taxon>Panagrellus</taxon>
    </lineage>
</organism>
<dbReference type="WBParaSite" id="Pan_g20616.t1">
    <property type="protein sequence ID" value="Pan_g20616.t1"/>
    <property type="gene ID" value="Pan_g20616"/>
</dbReference>
<proteinExistence type="predicted"/>
<evidence type="ECO:0000313" key="1">
    <source>
        <dbReference type="Proteomes" id="UP000492821"/>
    </source>
</evidence>
<accession>A0A7E4VGI6</accession>